<evidence type="ECO:0000313" key="1">
    <source>
        <dbReference type="EMBL" id="MDR7210606.1"/>
    </source>
</evidence>
<evidence type="ECO:0008006" key="3">
    <source>
        <dbReference type="Google" id="ProtNLM"/>
    </source>
</evidence>
<gene>
    <name evidence="1" type="ORF">J2W48_002556</name>
</gene>
<evidence type="ECO:0000313" key="2">
    <source>
        <dbReference type="Proteomes" id="UP001269081"/>
    </source>
</evidence>
<dbReference type="EMBL" id="JAVDWQ010000008">
    <property type="protein sequence ID" value="MDR7210606.1"/>
    <property type="molecule type" value="Genomic_DNA"/>
</dbReference>
<organism evidence="1 2">
    <name type="scientific">Flavobacterium piscis</name>
    <dbReference type="NCBI Taxonomy" id="1114874"/>
    <lineage>
        <taxon>Bacteria</taxon>
        <taxon>Pseudomonadati</taxon>
        <taxon>Bacteroidota</taxon>
        <taxon>Flavobacteriia</taxon>
        <taxon>Flavobacteriales</taxon>
        <taxon>Flavobacteriaceae</taxon>
        <taxon>Flavobacterium</taxon>
    </lineage>
</organism>
<keyword evidence="2" id="KW-1185">Reference proteome</keyword>
<accession>A0ABU1Y8P9</accession>
<name>A0ABU1Y8P9_9FLAO</name>
<proteinExistence type="predicted"/>
<sequence>MKMIKKIEKVTSVYTAWKPSDVAFIKALEWSINNLVIIFYCQLRGSVNGWPDTSKEFFEIKVNFSNVSNFKLDFRGAGLHQISGFDILDISDNGLEKINFQIEDYENDSINFTCEQIEIIEVSNPKKMVVF</sequence>
<dbReference type="RefSeq" id="WP_310281829.1">
    <property type="nucleotide sequence ID" value="NZ_JAVDWQ010000008.1"/>
</dbReference>
<reference evidence="1 2" key="1">
    <citation type="submission" date="2023-07" db="EMBL/GenBank/DDBJ databases">
        <title>Sorghum-associated microbial communities from plants grown in Nebraska, USA.</title>
        <authorList>
            <person name="Schachtman D."/>
        </authorList>
    </citation>
    <scope>NUCLEOTIDE SEQUENCE [LARGE SCALE GENOMIC DNA]</scope>
    <source>
        <strain evidence="1 2">4129</strain>
    </source>
</reference>
<comment type="caution">
    <text evidence="1">The sequence shown here is derived from an EMBL/GenBank/DDBJ whole genome shotgun (WGS) entry which is preliminary data.</text>
</comment>
<dbReference type="Proteomes" id="UP001269081">
    <property type="component" value="Unassembled WGS sequence"/>
</dbReference>
<protein>
    <recommendedName>
        <fullName evidence="3">Immunity protein 50</fullName>
    </recommendedName>
</protein>